<organism evidence="1 2">
    <name type="scientific">Acinetobacter bouvetii DSM 14964 = CIP 107468</name>
    <dbReference type="NCBI Taxonomy" id="1120925"/>
    <lineage>
        <taxon>Bacteria</taxon>
        <taxon>Pseudomonadati</taxon>
        <taxon>Pseudomonadota</taxon>
        <taxon>Gammaproteobacteria</taxon>
        <taxon>Moraxellales</taxon>
        <taxon>Moraxellaceae</taxon>
        <taxon>Acinetobacter</taxon>
    </lineage>
</organism>
<dbReference type="Proteomes" id="UP000018460">
    <property type="component" value="Unassembled WGS sequence"/>
</dbReference>
<evidence type="ECO:0000313" key="2">
    <source>
        <dbReference type="Proteomes" id="UP000018460"/>
    </source>
</evidence>
<dbReference type="AlphaFoldDB" id="N9DKH6"/>
<evidence type="ECO:0000313" key="1">
    <source>
        <dbReference type="EMBL" id="ENV83154.1"/>
    </source>
</evidence>
<proteinExistence type="predicted"/>
<dbReference type="OrthoDB" id="9925512at2"/>
<dbReference type="RefSeq" id="WP_005009047.1">
    <property type="nucleotide sequence ID" value="NZ_KB849726.1"/>
</dbReference>
<keyword evidence="2" id="KW-1185">Reference proteome</keyword>
<name>N9DKH6_9GAMM</name>
<accession>N9DKH6</accession>
<gene>
    <name evidence="1" type="ORF">F941_01250</name>
</gene>
<sequence length="65" mass="7418">MNWRYENKPALDELQNTEVQYIEQLEQEQKQPNSSNWASGIDVVEIVKEAIDVVADLISGIDLSI</sequence>
<dbReference type="PATRIC" id="fig|1120925.3.peg.1326"/>
<comment type="caution">
    <text evidence="1">The sequence shown here is derived from an EMBL/GenBank/DDBJ whole genome shotgun (WGS) entry which is preliminary data.</text>
</comment>
<reference evidence="1 2" key="1">
    <citation type="submission" date="2013-02" db="EMBL/GenBank/DDBJ databases">
        <title>The Genome Sequence of Acinetobacter bouvetii CIP 107468.</title>
        <authorList>
            <consortium name="The Broad Institute Genome Sequencing Platform"/>
            <consortium name="The Broad Institute Genome Sequencing Center for Infectious Disease"/>
            <person name="Cerqueira G."/>
            <person name="Feldgarden M."/>
            <person name="Courvalin P."/>
            <person name="Perichon B."/>
            <person name="Grillot-Courvalin C."/>
            <person name="Clermont D."/>
            <person name="Rocha E."/>
            <person name="Yoon E.-J."/>
            <person name="Nemec A."/>
            <person name="Walker B."/>
            <person name="Young S.K."/>
            <person name="Zeng Q."/>
            <person name="Gargeya S."/>
            <person name="Fitzgerald M."/>
            <person name="Haas B."/>
            <person name="Abouelleil A."/>
            <person name="Alvarado L."/>
            <person name="Arachchi H.M."/>
            <person name="Berlin A.M."/>
            <person name="Chapman S.B."/>
            <person name="Dewar J."/>
            <person name="Goldberg J."/>
            <person name="Griggs A."/>
            <person name="Gujja S."/>
            <person name="Hansen M."/>
            <person name="Howarth C."/>
            <person name="Imamovic A."/>
            <person name="Larimer J."/>
            <person name="McCowan C."/>
            <person name="Murphy C."/>
            <person name="Neiman D."/>
            <person name="Pearson M."/>
            <person name="Priest M."/>
            <person name="Roberts A."/>
            <person name="Saif S."/>
            <person name="Shea T."/>
            <person name="Sisk P."/>
            <person name="Sykes S."/>
            <person name="Wortman J."/>
            <person name="Nusbaum C."/>
            <person name="Birren B."/>
        </authorList>
    </citation>
    <scope>NUCLEOTIDE SEQUENCE [LARGE SCALE GENOMIC DNA]</scope>
    <source>
        <strain evidence="1 2">CIP 107468</strain>
    </source>
</reference>
<protein>
    <submittedName>
        <fullName evidence="1">Uncharacterized protein</fullName>
    </submittedName>
</protein>
<dbReference type="EMBL" id="APQD01000011">
    <property type="protein sequence ID" value="ENV83154.1"/>
    <property type="molecule type" value="Genomic_DNA"/>
</dbReference>